<evidence type="ECO:0000313" key="3">
    <source>
        <dbReference type="Proteomes" id="UP000663888"/>
    </source>
</evidence>
<keyword evidence="1" id="KW-0812">Transmembrane</keyword>
<evidence type="ECO:0000313" key="2">
    <source>
        <dbReference type="EMBL" id="CAE6448838.1"/>
    </source>
</evidence>
<name>A0A8H3B6D5_9AGAM</name>
<protein>
    <submittedName>
        <fullName evidence="2">Uncharacterized protein</fullName>
    </submittedName>
</protein>
<proteinExistence type="predicted"/>
<dbReference type="Proteomes" id="UP000663888">
    <property type="component" value="Unassembled WGS sequence"/>
</dbReference>
<accession>A0A8H3B6D5</accession>
<dbReference type="EMBL" id="CAJMWX010001037">
    <property type="protein sequence ID" value="CAE6448838.1"/>
    <property type="molecule type" value="Genomic_DNA"/>
</dbReference>
<feature type="transmembrane region" description="Helical" evidence="1">
    <location>
        <begin position="309"/>
        <end position="333"/>
    </location>
</feature>
<gene>
    <name evidence="2" type="ORF">RDB_LOCUS64743</name>
</gene>
<feature type="transmembrane region" description="Helical" evidence="1">
    <location>
        <begin position="504"/>
        <end position="527"/>
    </location>
</feature>
<feature type="transmembrane region" description="Helical" evidence="1">
    <location>
        <begin position="464"/>
        <end position="492"/>
    </location>
</feature>
<reference evidence="2" key="1">
    <citation type="submission" date="2021-01" db="EMBL/GenBank/DDBJ databases">
        <authorList>
            <person name="Kaushik A."/>
        </authorList>
    </citation>
    <scope>NUCLEOTIDE SEQUENCE</scope>
    <source>
        <strain evidence="2">AG4-R118</strain>
    </source>
</reference>
<comment type="caution">
    <text evidence="2">The sequence shown here is derived from an EMBL/GenBank/DDBJ whole genome shotgun (WGS) entry which is preliminary data.</text>
</comment>
<dbReference type="AlphaFoldDB" id="A0A8H3B6D5"/>
<sequence length="552" mass="61441">MEHSTRKITSSPEPIDIRIIRRDSEPSSARPVLALKHLKSTPRSHTFIVFNSLNRPTNDTQLPPGWTFHSLVSPVNIPTAPLSDHLTPTSSTDSIDVFQGYFHHAERRITTNLDIVHREDIISALLEDTSAQKTDEFTEMVAIPYDGLGSDEEQEKGYILYRADHFSRTFSRSGHETEVSFWSTEDPTMAEDYSKWVHLIGRSPDSHLFLPSAQPKKYSCLGRKIAQQVVWDHQNGHISKIDVQNAFSMAECTSLLSALQKRRVTDKQCQRIIKTVIDRFLKCRSKQFKQPPLHPTFSAGHAEGAGGPIVILAVAITFFIWGGPMLGIPTAYFRRMRTVAARADKGAYLPHLWSTLIKGLLKEWNDLNIVLALVLSANVGFLALPGISEDKPSPMADLSRGAGIFSTFVTLGGLLCSLSLIWLHQPMLGTGSFDACKYILGSSFNGIHNNGRHLEHKRGSFLRLLWMATYMGMPLVLLVWSVIAFVICALTWTLMFSAIGARVAVVVLCGLVLTTPLVTLLVFWGPIVSKDSLFGKMARSDPLADHDHDSPY</sequence>
<organism evidence="2 3">
    <name type="scientific">Rhizoctonia solani</name>
    <dbReference type="NCBI Taxonomy" id="456999"/>
    <lineage>
        <taxon>Eukaryota</taxon>
        <taxon>Fungi</taxon>
        <taxon>Dikarya</taxon>
        <taxon>Basidiomycota</taxon>
        <taxon>Agaricomycotina</taxon>
        <taxon>Agaricomycetes</taxon>
        <taxon>Cantharellales</taxon>
        <taxon>Ceratobasidiaceae</taxon>
        <taxon>Rhizoctonia</taxon>
    </lineage>
</organism>
<keyword evidence="1" id="KW-1133">Transmembrane helix</keyword>
<feature type="transmembrane region" description="Helical" evidence="1">
    <location>
        <begin position="367"/>
        <end position="384"/>
    </location>
</feature>
<feature type="transmembrane region" description="Helical" evidence="1">
    <location>
        <begin position="404"/>
        <end position="423"/>
    </location>
</feature>
<keyword evidence="1" id="KW-0472">Membrane</keyword>
<evidence type="ECO:0000256" key="1">
    <source>
        <dbReference type="SAM" id="Phobius"/>
    </source>
</evidence>